<dbReference type="InterPro" id="IPR007140">
    <property type="entry name" value="DUF350"/>
</dbReference>
<dbReference type="RefSeq" id="WP_171596366.1">
    <property type="nucleotide sequence ID" value="NZ_RZNH01000027.1"/>
</dbReference>
<feature type="transmembrane region" description="Helical" evidence="7">
    <location>
        <begin position="86"/>
        <end position="107"/>
    </location>
</feature>
<organism evidence="8 9">
    <name type="scientific">Marinifilum caeruleilacunae</name>
    <dbReference type="NCBI Taxonomy" id="2499076"/>
    <lineage>
        <taxon>Bacteria</taxon>
        <taxon>Pseudomonadati</taxon>
        <taxon>Bacteroidota</taxon>
        <taxon>Bacteroidia</taxon>
        <taxon>Marinilabiliales</taxon>
        <taxon>Marinifilaceae</taxon>
    </lineage>
</organism>
<proteinExistence type="inferred from homology"/>
<reference evidence="8 9" key="1">
    <citation type="submission" date="2018-12" db="EMBL/GenBank/DDBJ databases">
        <title>Marinifilum JC070 sp. nov., a marine bacterium isolated from Yongle Blue Hole in the South China Sea.</title>
        <authorList>
            <person name="Fu T."/>
        </authorList>
    </citation>
    <scope>NUCLEOTIDE SEQUENCE [LARGE SCALE GENOMIC DNA]</scope>
    <source>
        <strain evidence="8 9">JC070</strain>
    </source>
</reference>
<evidence type="ECO:0000313" key="8">
    <source>
        <dbReference type="EMBL" id="NOU61099.1"/>
    </source>
</evidence>
<evidence type="ECO:0000256" key="6">
    <source>
        <dbReference type="ARBA" id="ARBA00023136"/>
    </source>
</evidence>
<evidence type="ECO:0000256" key="4">
    <source>
        <dbReference type="ARBA" id="ARBA00022692"/>
    </source>
</evidence>
<feature type="transmembrane region" description="Helical" evidence="7">
    <location>
        <begin position="194"/>
        <end position="215"/>
    </location>
</feature>
<comment type="similarity">
    <text evidence="2">Belongs to the UPF0719 family.</text>
</comment>
<feature type="transmembrane region" description="Helical" evidence="7">
    <location>
        <begin position="53"/>
        <end position="74"/>
    </location>
</feature>
<protein>
    <submittedName>
        <fullName evidence="8">DUF350 domain-containing protein</fullName>
    </submittedName>
</protein>
<comment type="subcellular location">
    <subcellularLocation>
        <location evidence="1">Cell membrane</location>
        <topology evidence="1">Multi-pass membrane protein</topology>
    </subcellularLocation>
</comment>
<accession>A0ABX1WYY2</accession>
<name>A0ABX1WYY2_9BACT</name>
<keyword evidence="4 7" id="KW-0812">Transmembrane</keyword>
<feature type="transmembrane region" description="Helical" evidence="7">
    <location>
        <begin position="152"/>
        <end position="173"/>
    </location>
</feature>
<feature type="transmembrane region" description="Helical" evidence="7">
    <location>
        <begin position="128"/>
        <end position="146"/>
    </location>
</feature>
<dbReference type="PANTHER" id="PTHR40043:SF1">
    <property type="entry name" value="UPF0719 INNER MEMBRANE PROTEIN YJFL"/>
    <property type="match status" value="1"/>
</dbReference>
<keyword evidence="5 7" id="KW-1133">Transmembrane helix</keyword>
<evidence type="ECO:0000256" key="2">
    <source>
        <dbReference type="ARBA" id="ARBA00005779"/>
    </source>
</evidence>
<evidence type="ECO:0000256" key="7">
    <source>
        <dbReference type="SAM" id="Phobius"/>
    </source>
</evidence>
<dbReference type="PANTHER" id="PTHR40043">
    <property type="entry name" value="UPF0719 INNER MEMBRANE PROTEIN YJFL"/>
    <property type="match status" value="1"/>
</dbReference>
<dbReference type="Proteomes" id="UP000732105">
    <property type="component" value="Unassembled WGS sequence"/>
</dbReference>
<keyword evidence="9" id="KW-1185">Reference proteome</keyword>
<evidence type="ECO:0000256" key="1">
    <source>
        <dbReference type="ARBA" id="ARBA00004651"/>
    </source>
</evidence>
<keyword evidence="6 7" id="KW-0472">Membrane</keyword>
<feature type="transmembrane region" description="Helical" evidence="7">
    <location>
        <begin position="14"/>
        <end position="32"/>
    </location>
</feature>
<evidence type="ECO:0000256" key="3">
    <source>
        <dbReference type="ARBA" id="ARBA00022475"/>
    </source>
</evidence>
<sequence length="290" mass="31603">MISLSEISYIIYDAVVYIAVAFIIFLIGKFVYQLLHPSFKVKEELVKKDNFAFAVAHVGYYIGLLLAIGSAIVGPSNGLLNDVIDIFVYGMLAIVLLNCSIFLSDYLMLRNFSIRKEIIEDQNAGTGIIEAAVSIASGLIIFGAVSGESGDMLFGILTAVVFWAFGQLALILTTRFYNWITPYNIHDHIEKDNVAVGIGFAGAIIAIGNLIRFGLVGDFEGWLPSFAETGFELVVGLILLPVMRLITDKILLPGEKLTDEIINQEHPNVGAALVEAFAYIGGSVLITWCL</sequence>
<gene>
    <name evidence="8" type="ORF">ELS83_14850</name>
</gene>
<keyword evidence="3" id="KW-1003">Cell membrane</keyword>
<evidence type="ECO:0000313" key="9">
    <source>
        <dbReference type="Proteomes" id="UP000732105"/>
    </source>
</evidence>
<dbReference type="EMBL" id="RZNH01000027">
    <property type="protein sequence ID" value="NOU61099.1"/>
    <property type="molecule type" value="Genomic_DNA"/>
</dbReference>
<comment type="caution">
    <text evidence="8">The sequence shown here is derived from an EMBL/GenBank/DDBJ whole genome shotgun (WGS) entry which is preliminary data.</text>
</comment>
<evidence type="ECO:0000256" key="5">
    <source>
        <dbReference type="ARBA" id="ARBA00022989"/>
    </source>
</evidence>
<feature type="transmembrane region" description="Helical" evidence="7">
    <location>
        <begin position="221"/>
        <end position="242"/>
    </location>
</feature>
<dbReference type="Pfam" id="PF03994">
    <property type="entry name" value="DUF350"/>
    <property type="match status" value="2"/>
</dbReference>